<dbReference type="Proteomes" id="UP000076761">
    <property type="component" value="Unassembled WGS sequence"/>
</dbReference>
<sequence>MHSSFTPSAGHINQSGGFSASSYPTTEFDDATLRYQTLLHLRDKNSFLVHEVSELRKRLLEEPKVLNEQLSSLRKQLSAAKAEVKVLNCCCIREMATATNGLPLLSHVEPTLDPSKLIDVQKEKMFWMQDIYIKSLQSEGAFPEPPGSLKGKCGKTRLSVGINDTYPWVVDRDGKPVDGYQILAMLENLRQLWAQLKVWQRLPDTYGKNSPLDVKRFIYHEMVNCFPVLGYCENNWKTEAMAIGSFGNWIRVRGRRVKKEDTESDDESMPPAPPTSTKWKALSLKLDKGKKRAKEAHPEPQVAIHSDPLTSIKVTSMSIEDFSYDELGASLDGLILMTPRKSPSNIGLNLMLSPAAANVSSTAYHLSSFTLSSANTVPVVTMATTMPNTLENSLLQASPAISKAAKCTGWSIPAKSTPKNDYAREWESKNPDKKKKDFEMEWDALGDAGKKVCAFAVFS</sequence>
<protein>
    <submittedName>
        <fullName evidence="1">Uncharacterized protein</fullName>
    </submittedName>
</protein>
<dbReference type="AlphaFoldDB" id="A0A165NBK2"/>
<evidence type="ECO:0000313" key="1">
    <source>
        <dbReference type="EMBL" id="KZT19426.1"/>
    </source>
</evidence>
<proteinExistence type="predicted"/>
<organism evidence="1 2">
    <name type="scientific">Neolentinus lepideus HHB14362 ss-1</name>
    <dbReference type="NCBI Taxonomy" id="1314782"/>
    <lineage>
        <taxon>Eukaryota</taxon>
        <taxon>Fungi</taxon>
        <taxon>Dikarya</taxon>
        <taxon>Basidiomycota</taxon>
        <taxon>Agaricomycotina</taxon>
        <taxon>Agaricomycetes</taxon>
        <taxon>Gloeophyllales</taxon>
        <taxon>Gloeophyllaceae</taxon>
        <taxon>Neolentinus</taxon>
    </lineage>
</organism>
<gene>
    <name evidence="1" type="ORF">NEOLEDRAFT_1173060</name>
</gene>
<accession>A0A165NBK2</accession>
<name>A0A165NBK2_9AGAM</name>
<dbReference type="InParanoid" id="A0A165NBK2"/>
<dbReference type="STRING" id="1314782.A0A165NBK2"/>
<keyword evidence="2" id="KW-1185">Reference proteome</keyword>
<dbReference type="EMBL" id="KV425641">
    <property type="protein sequence ID" value="KZT19426.1"/>
    <property type="molecule type" value="Genomic_DNA"/>
</dbReference>
<evidence type="ECO:0000313" key="2">
    <source>
        <dbReference type="Proteomes" id="UP000076761"/>
    </source>
</evidence>
<reference evidence="1 2" key="1">
    <citation type="journal article" date="2016" name="Mol. Biol. Evol.">
        <title>Comparative Genomics of Early-Diverging Mushroom-Forming Fungi Provides Insights into the Origins of Lignocellulose Decay Capabilities.</title>
        <authorList>
            <person name="Nagy L.G."/>
            <person name="Riley R."/>
            <person name="Tritt A."/>
            <person name="Adam C."/>
            <person name="Daum C."/>
            <person name="Floudas D."/>
            <person name="Sun H."/>
            <person name="Yadav J.S."/>
            <person name="Pangilinan J."/>
            <person name="Larsson K.H."/>
            <person name="Matsuura K."/>
            <person name="Barry K."/>
            <person name="Labutti K."/>
            <person name="Kuo R."/>
            <person name="Ohm R.A."/>
            <person name="Bhattacharya S.S."/>
            <person name="Shirouzu T."/>
            <person name="Yoshinaga Y."/>
            <person name="Martin F.M."/>
            <person name="Grigoriev I.V."/>
            <person name="Hibbett D.S."/>
        </authorList>
    </citation>
    <scope>NUCLEOTIDE SEQUENCE [LARGE SCALE GENOMIC DNA]</scope>
    <source>
        <strain evidence="1 2">HHB14362 ss-1</strain>
    </source>
</reference>
<dbReference type="OrthoDB" id="3235325at2759"/>